<keyword evidence="1" id="KW-0472">Membrane</keyword>
<keyword evidence="1" id="KW-1133">Transmembrane helix</keyword>
<comment type="caution">
    <text evidence="3">The sequence shown here is derived from an EMBL/GenBank/DDBJ whole genome shotgun (WGS) entry which is preliminary data.</text>
</comment>
<evidence type="ECO:0000256" key="2">
    <source>
        <dbReference type="SAM" id="SignalP"/>
    </source>
</evidence>
<dbReference type="RefSeq" id="WP_205746714.1">
    <property type="nucleotide sequence ID" value="NZ_SPVG01000125.1"/>
</dbReference>
<feature type="chain" id="PRO_5021392382" description="DUF2029 domain-containing protein" evidence="2">
    <location>
        <begin position="20"/>
        <end position="117"/>
    </location>
</feature>
<gene>
    <name evidence="3" type="ORF">E4L98_12475</name>
</gene>
<proteinExistence type="predicted"/>
<evidence type="ECO:0000313" key="4">
    <source>
        <dbReference type="Proteomes" id="UP000297729"/>
    </source>
</evidence>
<keyword evidence="4" id="KW-1185">Reference proteome</keyword>
<feature type="signal peptide" evidence="2">
    <location>
        <begin position="1"/>
        <end position="19"/>
    </location>
</feature>
<dbReference type="Proteomes" id="UP000297729">
    <property type="component" value="Unassembled WGS sequence"/>
</dbReference>
<organism evidence="3 4">
    <name type="scientific">Duganella callida</name>
    <dbReference type="NCBI Taxonomy" id="2561932"/>
    <lineage>
        <taxon>Bacteria</taxon>
        <taxon>Pseudomonadati</taxon>
        <taxon>Pseudomonadota</taxon>
        <taxon>Betaproteobacteria</taxon>
        <taxon>Burkholderiales</taxon>
        <taxon>Oxalobacteraceae</taxon>
        <taxon>Telluria group</taxon>
        <taxon>Duganella</taxon>
    </lineage>
</organism>
<dbReference type="AlphaFoldDB" id="A0A4Y9SIR8"/>
<name>A0A4Y9SIR8_9BURK</name>
<protein>
    <recommendedName>
        <fullName evidence="5">DUF2029 domain-containing protein</fullName>
    </recommendedName>
</protein>
<reference evidence="3 4" key="1">
    <citation type="submission" date="2019-03" db="EMBL/GenBank/DDBJ databases">
        <title>Draft Genome Sequence of Duganella callidus sp. nov., a Novel Duganella Species Isolated from Cultivated Soil.</title>
        <authorList>
            <person name="Raths R."/>
            <person name="Peta V."/>
            <person name="Bucking H."/>
        </authorList>
    </citation>
    <scope>NUCLEOTIDE SEQUENCE [LARGE SCALE GENOMIC DNA]</scope>
    <source>
        <strain evidence="3 4">DN04</strain>
    </source>
</reference>
<evidence type="ECO:0000256" key="1">
    <source>
        <dbReference type="SAM" id="Phobius"/>
    </source>
</evidence>
<evidence type="ECO:0000313" key="3">
    <source>
        <dbReference type="EMBL" id="TFW22237.1"/>
    </source>
</evidence>
<accession>A0A4Y9SIR8</accession>
<feature type="non-terminal residue" evidence="3">
    <location>
        <position position="117"/>
    </location>
</feature>
<keyword evidence="1" id="KW-0812">Transmembrane</keyword>
<feature type="transmembrane region" description="Helical" evidence="1">
    <location>
        <begin position="86"/>
        <end position="108"/>
    </location>
</feature>
<sequence length="117" mass="13048">MKRALYSALAALPALLAIAAMTTLYLQQAIDPMLFFNSDAQYLPALYADLVEQGGRLRQWYLTPAPYFLPDWPLYFAARWLSGDAFHAWALVMAAQALALWGLAALLARRYVALPQA</sequence>
<evidence type="ECO:0008006" key="5">
    <source>
        <dbReference type="Google" id="ProtNLM"/>
    </source>
</evidence>
<dbReference type="EMBL" id="SPVG01000125">
    <property type="protein sequence ID" value="TFW22237.1"/>
    <property type="molecule type" value="Genomic_DNA"/>
</dbReference>
<keyword evidence="2" id="KW-0732">Signal</keyword>